<evidence type="ECO:0000313" key="8">
    <source>
        <dbReference type="EMBL" id="MBS7810915.1"/>
    </source>
</evidence>
<dbReference type="CDD" id="cd01992">
    <property type="entry name" value="TilS_N"/>
    <property type="match status" value="1"/>
</dbReference>
<evidence type="ECO:0000256" key="2">
    <source>
        <dbReference type="ARBA" id="ARBA00022694"/>
    </source>
</evidence>
<comment type="domain">
    <text evidence="6">The N-terminal region contains the highly conserved SGGXDS motif, predicted to be a P-loop motif involved in ATP binding.</text>
</comment>
<dbReference type="Gene3D" id="3.40.50.620">
    <property type="entry name" value="HUPs"/>
    <property type="match status" value="1"/>
</dbReference>
<comment type="catalytic activity">
    <reaction evidence="5 6">
        <text>cytidine(34) in tRNA(Ile2) + L-lysine + ATP = lysidine(34) in tRNA(Ile2) + AMP + diphosphate + H(+)</text>
        <dbReference type="Rhea" id="RHEA:43744"/>
        <dbReference type="Rhea" id="RHEA-COMP:10625"/>
        <dbReference type="Rhea" id="RHEA-COMP:10670"/>
        <dbReference type="ChEBI" id="CHEBI:15378"/>
        <dbReference type="ChEBI" id="CHEBI:30616"/>
        <dbReference type="ChEBI" id="CHEBI:32551"/>
        <dbReference type="ChEBI" id="CHEBI:33019"/>
        <dbReference type="ChEBI" id="CHEBI:82748"/>
        <dbReference type="ChEBI" id="CHEBI:83665"/>
        <dbReference type="ChEBI" id="CHEBI:456215"/>
        <dbReference type="EC" id="6.3.4.19"/>
    </reaction>
</comment>
<dbReference type="InterPro" id="IPR014729">
    <property type="entry name" value="Rossmann-like_a/b/a_fold"/>
</dbReference>
<sequence>MAGAKPVTSAEFAALMGPLGPFSDLIAVGCSGGPDSLALTRLADAWARGRGASVLALIVEHGLRAESAAEAASLAAALTAQGIATRILPLGLPAGPGLQERARRARRAALLAACAEAGALHLLLGHHAGDQAETVLFRALRGSGEAGLAAMSVSTVAAEALILRPLLSIPKDRLTASLEGWPIRPFQDPSNADPRFARARLRAAGDTSGVLAAGGAFGRRRNRLAAAVADRLAAAVRLLPEGCAEVAPLRLGQDAVARRLMGALIRAVGGREHGPAEAAVADLLARGSGSLGGALWTRDGRWLVPEPGAATARFRGKVPAGYVLGSLGADAASLRGRARHLPAAVLAGLPAFREPGNGKLALVPHLAYLDREMSVRLTTVFAPPGGPVTESHFAE</sequence>
<dbReference type="SUPFAM" id="SSF52402">
    <property type="entry name" value="Adenine nucleotide alpha hydrolases-like"/>
    <property type="match status" value="1"/>
</dbReference>
<dbReference type="GO" id="GO:0032267">
    <property type="term" value="F:tRNA(Ile)-lysidine synthase activity"/>
    <property type="evidence" value="ECO:0007669"/>
    <property type="project" value="UniProtKB-EC"/>
</dbReference>
<evidence type="ECO:0000256" key="4">
    <source>
        <dbReference type="ARBA" id="ARBA00022840"/>
    </source>
</evidence>
<keyword evidence="1 6" id="KW-0436">Ligase</keyword>
<dbReference type="NCBIfam" id="TIGR02432">
    <property type="entry name" value="lysidine_TilS_N"/>
    <property type="match status" value="1"/>
</dbReference>
<dbReference type="Proteomes" id="UP000766336">
    <property type="component" value="Unassembled WGS sequence"/>
</dbReference>
<keyword evidence="3 6" id="KW-0547">Nucleotide-binding</keyword>
<proteinExistence type="inferred from homology"/>
<dbReference type="InterPro" id="IPR012795">
    <property type="entry name" value="tRNA_Ile_lys_synt_N"/>
</dbReference>
<comment type="similarity">
    <text evidence="6">Belongs to the tRNA(Ile)-lysidine synthase family.</text>
</comment>
<evidence type="ECO:0000256" key="1">
    <source>
        <dbReference type="ARBA" id="ARBA00022598"/>
    </source>
</evidence>
<dbReference type="HAMAP" id="MF_01161">
    <property type="entry name" value="tRNA_Ile_lys_synt"/>
    <property type="match status" value="1"/>
</dbReference>
<dbReference type="Pfam" id="PF01171">
    <property type="entry name" value="ATP_bind_3"/>
    <property type="match status" value="1"/>
</dbReference>
<evidence type="ECO:0000259" key="7">
    <source>
        <dbReference type="Pfam" id="PF01171"/>
    </source>
</evidence>
<evidence type="ECO:0000313" key="9">
    <source>
        <dbReference type="Proteomes" id="UP000766336"/>
    </source>
</evidence>
<dbReference type="InterPro" id="IPR012094">
    <property type="entry name" value="tRNA_Ile_lys_synt"/>
</dbReference>
<comment type="subcellular location">
    <subcellularLocation>
        <location evidence="6">Cytoplasm</location>
    </subcellularLocation>
</comment>
<keyword evidence="6" id="KW-0963">Cytoplasm</keyword>
<comment type="caution">
    <text evidence="8">The sequence shown here is derived from an EMBL/GenBank/DDBJ whole genome shotgun (WGS) entry which is preliminary data.</text>
</comment>
<keyword evidence="4 6" id="KW-0067">ATP-binding</keyword>
<organism evidence="8 9">
    <name type="scientific">Roseococcus pinisoli</name>
    <dbReference type="NCBI Taxonomy" id="2835040"/>
    <lineage>
        <taxon>Bacteria</taxon>
        <taxon>Pseudomonadati</taxon>
        <taxon>Pseudomonadota</taxon>
        <taxon>Alphaproteobacteria</taxon>
        <taxon>Acetobacterales</taxon>
        <taxon>Roseomonadaceae</taxon>
        <taxon>Roseococcus</taxon>
    </lineage>
</organism>
<evidence type="ECO:0000256" key="6">
    <source>
        <dbReference type="HAMAP-Rule" id="MF_01161"/>
    </source>
</evidence>
<dbReference type="InterPro" id="IPR011063">
    <property type="entry name" value="TilS/TtcA_N"/>
</dbReference>
<keyword evidence="9" id="KW-1185">Reference proteome</keyword>
<keyword evidence="2 6" id="KW-0819">tRNA processing</keyword>
<accession>A0ABS5QB53</accession>
<dbReference type="RefSeq" id="WP_213669501.1">
    <property type="nucleotide sequence ID" value="NZ_JAHCDA010000001.1"/>
</dbReference>
<gene>
    <name evidence="6 8" type="primary">tilS</name>
    <name evidence="8" type="ORF">KHU32_08195</name>
</gene>
<dbReference type="PANTHER" id="PTHR43033">
    <property type="entry name" value="TRNA(ILE)-LYSIDINE SYNTHASE-RELATED"/>
    <property type="match status" value="1"/>
</dbReference>
<reference evidence="8 9" key="1">
    <citation type="submission" date="2021-05" db="EMBL/GenBank/DDBJ databases">
        <title>Roseococcus sp. XZZS9, whole genome shotgun sequencing project.</title>
        <authorList>
            <person name="Zhao G."/>
            <person name="Shen L."/>
        </authorList>
    </citation>
    <scope>NUCLEOTIDE SEQUENCE [LARGE SCALE GENOMIC DNA]</scope>
    <source>
        <strain evidence="8 9">XZZS9</strain>
    </source>
</reference>
<feature type="domain" description="tRNA(Ile)-lysidine/2-thiocytidine synthase N-terminal" evidence="7">
    <location>
        <begin position="26"/>
        <end position="203"/>
    </location>
</feature>
<evidence type="ECO:0000256" key="5">
    <source>
        <dbReference type="ARBA" id="ARBA00048539"/>
    </source>
</evidence>
<dbReference type="EMBL" id="JAHCDA010000001">
    <property type="protein sequence ID" value="MBS7810915.1"/>
    <property type="molecule type" value="Genomic_DNA"/>
</dbReference>
<comment type="function">
    <text evidence="6">Ligates lysine onto the cytidine present at position 34 of the AUA codon-specific tRNA(Ile) that contains the anticodon CAU, in an ATP-dependent manner. Cytidine is converted to lysidine, thus changing the amino acid specificity of the tRNA from methionine to isoleucine.</text>
</comment>
<name>A0ABS5QB53_9PROT</name>
<protein>
    <recommendedName>
        <fullName evidence="6">tRNA(Ile)-lysidine synthase</fullName>
        <ecNumber evidence="6">6.3.4.19</ecNumber>
    </recommendedName>
    <alternativeName>
        <fullName evidence="6">tRNA(Ile)-2-lysyl-cytidine synthase</fullName>
    </alternativeName>
    <alternativeName>
        <fullName evidence="6">tRNA(Ile)-lysidine synthetase</fullName>
    </alternativeName>
</protein>
<feature type="binding site" evidence="6">
    <location>
        <begin position="31"/>
        <end position="36"/>
    </location>
    <ligand>
        <name>ATP</name>
        <dbReference type="ChEBI" id="CHEBI:30616"/>
    </ligand>
</feature>
<evidence type="ECO:0000256" key="3">
    <source>
        <dbReference type="ARBA" id="ARBA00022741"/>
    </source>
</evidence>
<dbReference type="PANTHER" id="PTHR43033:SF1">
    <property type="entry name" value="TRNA(ILE)-LYSIDINE SYNTHASE-RELATED"/>
    <property type="match status" value="1"/>
</dbReference>
<dbReference type="EC" id="6.3.4.19" evidence="6"/>